<reference evidence="14 15" key="1">
    <citation type="submission" date="2019-07" db="EMBL/GenBank/DDBJ databases">
        <title>New species of Amycolatopsis and Streptomyces.</title>
        <authorList>
            <person name="Duangmal K."/>
            <person name="Teo W.F.A."/>
            <person name="Lipun K."/>
        </authorList>
    </citation>
    <scope>NUCLEOTIDE SEQUENCE [LARGE SCALE GENOMIC DNA]</scope>
    <source>
        <strain evidence="14 15">NBRC 109810</strain>
    </source>
</reference>
<name>A0A5N8VAE4_9ACTN</name>
<dbReference type="Gene3D" id="3.30.2010.10">
    <property type="entry name" value="Metalloproteases ('zincins'), catalytic domain"/>
    <property type="match status" value="1"/>
</dbReference>
<dbReference type="Proteomes" id="UP000325849">
    <property type="component" value="Unassembled WGS sequence"/>
</dbReference>
<dbReference type="InterPro" id="IPR050083">
    <property type="entry name" value="HtpX_protease"/>
</dbReference>
<evidence type="ECO:0000256" key="11">
    <source>
        <dbReference type="ARBA" id="ARBA00023136"/>
    </source>
</evidence>
<keyword evidence="11 12" id="KW-0472">Membrane</keyword>
<evidence type="ECO:0000313" key="15">
    <source>
        <dbReference type="Proteomes" id="UP000325849"/>
    </source>
</evidence>
<keyword evidence="7" id="KW-0378">Hydrolase</keyword>
<protein>
    <submittedName>
        <fullName evidence="14">M48 family metalloprotease</fullName>
    </submittedName>
</protein>
<comment type="cofactor">
    <cofactor evidence="1">
        <name>Zn(2+)</name>
        <dbReference type="ChEBI" id="CHEBI:29105"/>
    </cofactor>
</comment>
<keyword evidence="6" id="KW-0479">Metal-binding</keyword>
<evidence type="ECO:0000256" key="3">
    <source>
        <dbReference type="ARBA" id="ARBA00022475"/>
    </source>
</evidence>
<gene>
    <name evidence="14" type="ORF">FNH09_13040</name>
</gene>
<dbReference type="EMBL" id="VJZD01000041">
    <property type="protein sequence ID" value="MPY32177.1"/>
    <property type="molecule type" value="Genomic_DNA"/>
</dbReference>
<evidence type="ECO:0000259" key="13">
    <source>
        <dbReference type="Pfam" id="PF01435"/>
    </source>
</evidence>
<organism evidence="14 15">
    <name type="scientific">Streptomyces adustus</name>
    <dbReference type="NCBI Taxonomy" id="1609272"/>
    <lineage>
        <taxon>Bacteria</taxon>
        <taxon>Bacillati</taxon>
        <taxon>Actinomycetota</taxon>
        <taxon>Actinomycetes</taxon>
        <taxon>Kitasatosporales</taxon>
        <taxon>Streptomycetaceae</taxon>
        <taxon>Streptomyces</taxon>
    </lineage>
</organism>
<dbReference type="GO" id="GO:0046872">
    <property type="term" value="F:metal ion binding"/>
    <property type="evidence" value="ECO:0007669"/>
    <property type="project" value="UniProtKB-KW"/>
</dbReference>
<keyword evidence="9 12" id="KW-1133">Transmembrane helix</keyword>
<evidence type="ECO:0000256" key="8">
    <source>
        <dbReference type="ARBA" id="ARBA00022833"/>
    </source>
</evidence>
<evidence type="ECO:0000256" key="1">
    <source>
        <dbReference type="ARBA" id="ARBA00001947"/>
    </source>
</evidence>
<dbReference type="GO" id="GO:0004222">
    <property type="term" value="F:metalloendopeptidase activity"/>
    <property type="evidence" value="ECO:0007669"/>
    <property type="project" value="InterPro"/>
</dbReference>
<feature type="domain" description="Peptidase M48" evidence="13">
    <location>
        <begin position="75"/>
        <end position="294"/>
    </location>
</feature>
<dbReference type="PROSITE" id="PS51257">
    <property type="entry name" value="PROKAR_LIPOPROTEIN"/>
    <property type="match status" value="1"/>
</dbReference>
<dbReference type="PANTHER" id="PTHR43221">
    <property type="entry name" value="PROTEASE HTPX"/>
    <property type="match status" value="1"/>
</dbReference>
<dbReference type="RefSeq" id="WP_152887344.1">
    <property type="nucleotide sequence ID" value="NZ_VJZD01000041.1"/>
</dbReference>
<proteinExistence type="predicted"/>
<comment type="subcellular location">
    <subcellularLocation>
        <location evidence="2">Cell membrane</location>
        <topology evidence="2">Multi-pass membrane protein</topology>
    </subcellularLocation>
</comment>
<evidence type="ECO:0000256" key="6">
    <source>
        <dbReference type="ARBA" id="ARBA00022723"/>
    </source>
</evidence>
<keyword evidence="4 14" id="KW-0645">Protease</keyword>
<dbReference type="AlphaFoldDB" id="A0A5N8VAE4"/>
<evidence type="ECO:0000313" key="14">
    <source>
        <dbReference type="EMBL" id="MPY32177.1"/>
    </source>
</evidence>
<feature type="transmembrane region" description="Helical" evidence="12">
    <location>
        <begin position="41"/>
        <end position="61"/>
    </location>
</feature>
<accession>A0A5N8VAE4</accession>
<evidence type="ECO:0000256" key="9">
    <source>
        <dbReference type="ARBA" id="ARBA00022989"/>
    </source>
</evidence>
<dbReference type="InterPro" id="IPR001915">
    <property type="entry name" value="Peptidase_M48"/>
</dbReference>
<dbReference type="GO" id="GO:0005886">
    <property type="term" value="C:plasma membrane"/>
    <property type="evidence" value="ECO:0007669"/>
    <property type="project" value="UniProtKB-SubCell"/>
</dbReference>
<keyword evidence="5 12" id="KW-0812">Transmembrane</keyword>
<evidence type="ECO:0000256" key="4">
    <source>
        <dbReference type="ARBA" id="ARBA00022670"/>
    </source>
</evidence>
<keyword evidence="8" id="KW-0862">Zinc</keyword>
<evidence type="ECO:0000256" key="12">
    <source>
        <dbReference type="SAM" id="Phobius"/>
    </source>
</evidence>
<dbReference type="OrthoDB" id="3207364at2"/>
<evidence type="ECO:0000256" key="5">
    <source>
        <dbReference type="ARBA" id="ARBA00022692"/>
    </source>
</evidence>
<dbReference type="Pfam" id="PF01435">
    <property type="entry name" value="Peptidase_M48"/>
    <property type="match status" value="1"/>
</dbReference>
<keyword evidence="15" id="KW-1185">Reference proteome</keyword>
<evidence type="ECO:0000256" key="7">
    <source>
        <dbReference type="ARBA" id="ARBA00022801"/>
    </source>
</evidence>
<evidence type="ECO:0000256" key="10">
    <source>
        <dbReference type="ARBA" id="ARBA00023049"/>
    </source>
</evidence>
<comment type="caution">
    <text evidence="14">The sequence shown here is derived from an EMBL/GenBank/DDBJ whole genome shotgun (WGS) entry which is preliminary data.</text>
</comment>
<dbReference type="PANTHER" id="PTHR43221:SF1">
    <property type="entry name" value="PROTEASE HTPX"/>
    <property type="match status" value="1"/>
</dbReference>
<dbReference type="GO" id="GO:0006508">
    <property type="term" value="P:proteolysis"/>
    <property type="evidence" value="ECO:0007669"/>
    <property type="project" value="UniProtKB-KW"/>
</dbReference>
<keyword evidence="10 14" id="KW-0482">Metalloprotease</keyword>
<keyword evidence="3" id="KW-1003">Cell membrane</keyword>
<feature type="transmembrane region" description="Helical" evidence="12">
    <location>
        <begin position="12"/>
        <end position="35"/>
    </location>
</feature>
<evidence type="ECO:0000256" key="2">
    <source>
        <dbReference type="ARBA" id="ARBA00004651"/>
    </source>
</evidence>
<sequence>MDIRPQPLREWLLIGAMLTVACLPHILIAIVLTIASLAFHALWMLVWLGGMFVAGATRGFMSGDQPPGRAVRPEDEPELVALVQDVAERVGFREPLLVRIVPDVDASMGPVKVGGVRTYVLLLGLPLLRMLTDAQLASVVAHELAHVHHARDRRMSALRFARACLADRMDSRFRPLGPLAAPLLRATQPRMWEAETASDADAVRVAGTAATAEALRRTGTIHAAFEGLGADWMLSAAAEDAYPEDLYEALESALAEPLVADRSVQAAASEEEMDAASPYAVEDHPPFDRRIAALPADVEAATPYTGTPLALRTAESVERWCVRLLADLEDTPADDLRPIRLLDLPDDRLHALSDRTGLTLLKDATGHETPEEAVAAALDTVIDGTWPRLARRLEPQLRWMPAAVRSVVAPEVLSTAMAQGLESVLRAAGWTYTSRWVNSVLVAPDGTTVVDLYEPITAALKDGDPAPVRALLATAATPRKETAA</sequence>